<evidence type="ECO:0000313" key="9">
    <source>
        <dbReference type="EMBL" id="NYZ22315.1"/>
    </source>
</evidence>
<dbReference type="EMBL" id="JABFDB010000016">
    <property type="protein sequence ID" value="NYZ22315.1"/>
    <property type="molecule type" value="Genomic_DNA"/>
</dbReference>
<proteinExistence type="predicted"/>
<evidence type="ECO:0000256" key="6">
    <source>
        <dbReference type="SAM" id="MobiDB-lite"/>
    </source>
</evidence>
<name>A0ABX2TEW6_9PROT</name>
<dbReference type="RefSeq" id="WP_180284084.1">
    <property type="nucleotide sequence ID" value="NZ_JABFDB010000016.1"/>
</dbReference>
<evidence type="ECO:0000256" key="5">
    <source>
        <dbReference type="SAM" id="Coils"/>
    </source>
</evidence>
<feature type="transmembrane region" description="Helical" evidence="7">
    <location>
        <begin position="40"/>
        <end position="63"/>
    </location>
</feature>
<dbReference type="InterPro" id="IPR010445">
    <property type="entry name" value="LapA_dom"/>
</dbReference>
<evidence type="ECO:0000256" key="1">
    <source>
        <dbReference type="ARBA" id="ARBA00022475"/>
    </source>
</evidence>
<comment type="caution">
    <text evidence="9">The sequence shown here is derived from an EMBL/GenBank/DDBJ whole genome shotgun (WGS) entry which is preliminary data.</text>
</comment>
<evidence type="ECO:0000259" key="8">
    <source>
        <dbReference type="Pfam" id="PF06305"/>
    </source>
</evidence>
<sequence length="137" mass="14423">MRHLSVILTVPLAIVAVLFAITNRETVTFGLWPLPFTLEAPLYLATLIALVVGIVVGGLIGWLGQHGNRRRARVQADRADALERELREARARAAAAEKRVAELTTPVSGQPRAAVPAAPASTLPVPAAGTGTAPTVH</sequence>
<dbReference type="Pfam" id="PF06305">
    <property type="entry name" value="LapA_dom"/>
    <property type="match status" value="1"/>
</dbReference>
<dbReference type="Proteomes" id="UP000584642">
    <property type="component" value="Unassembled WGS sequence"/>
</dbReference>
<keyword evidence="10" id="KW-1185">Reference proteome</keyword>
<organism evidence="9 10">
    <name type="scientific">Azospirillum oleiclasticum</name>
    <dbReference type="NCBI Taxonomy" id="2735135"/>
    <lineage>
        <taxon>Bacteria</taxon>
        <taxon>Pseudomonadati</taxon>
        <taxon>Pseudomonadota</taxon>
        <taxon>Alphaproteobacteria</taxon>
        <taxon>Rhodospirillales</taxon>
        <taxon>Azospirillaceae</taxon>
        <taxon>Azospirillum</taxon>
    </lineage>
</organism>
<evidence type="ECO:0000256" key="2">
    <source>
        <dbReference type="ARBA" id="ARBA00022692"/>
    </source>
</evidence>
<keyword evidence="2 7" id="KW-0812">Transmembrane</keyword>
<evidence type="ECO:0000256" key="3">
    <source>
        <dbReference type="ARBA" id="ARBA00022989"/>
    </source>
</evidence>
<keyword evidence="5" id="KW-0175">Coiled coil</keyword>
<keyword evidence="4 7" id="KW-0472">Membrane</keyword>
<accession>A0ABX2TEW6</accession>
<feature type="region of interest" description="Disordered" evidence="6">
    <location>
        <begin position="102"/>
        <end position="137"/>
    </location>
</feature>
<keyword evidence="3 7" id="KW-1133">Transmembrane helix</keyword>
<feature type="domain" description="Lipopolysaccharide assembly protein A" evidence="8">
    <location>
        <begin position="23"/>
        <end position="86"/>
    </location>
</feature>
<keyword evidence="1" id="KW-1003">Cell membrane</keyword>
<protein>
    <submittedName>
        <fullName evidence="9">LapA family protein</fullName>
    </submittedName>
</protein>
<gene>
    <name evidence="9" type="ORF">HND93_21605</name>
</gene>
<evidence type="ECO:0000256" key="4">
    <source>
        <dbReference type="ARBA" id="ARBA00023136"/>
    </source>
</evidence>
<feature type="coiled-coil region" evidence="5">
    <location>
        <begin position="72"/>
        <end position="99"/>
    </location>
</feature>
<evidence type="ECO:0000313" key="10">
    <source>
        <dbReference type="Proteomes" id="UP000584642"/>
    </source>
</evidence>
<evidence type="ECO:0000256" key="7">
    <source>
        <dbReference type="SAM" id="Phobius"/>
    </source>
</evidence>
<reference evidence="9 10" key="1">
    <citation type="submission" date="2020-05" db="EMBL/GenBank/DDBJ databases">
        <title>Azospirillum oleiclasticum sp. nov, a nitrogen-fixing and heavy crude oil-emulsifying bacterium isolated from the crude oil of Yumen Oilfield.</title>
        <authorList>
            <person name="Wu D."/>
            <person name="Cai M."/>
            <person name="Zhang X."/>
        </authorList>
    </citation>
    <scope>NUCLEOTIDE SEQUENCE [LARGE SCALE GENOMIC DNA]</scope>
    <source>
        <strain evidence="9 10">ROY-1-1-2</strain>
    </source>
</reference>